<organism evidence="1">
    <name type="scientific">Fagus sylvatica</name>
    <name type="common">Beechnut</name>
    <dbReference type="NCBI Taxonomy" id="28930"/>
    <lineage>
        <taxon>Eukaryota</taxon>
        <taxon>Viridiplantae</taxon>
        <taxon>Streptophyta</taxon>
        <taxon>Embryophyta</taxon>
        <taxon>Tracheophyta</taxon>
        <taxon>Spermatophyta</taxon>
        <taxon>Magnoliopsida</taxon>
        <taxon>eudicotyledons</taxon>
        <taxon>Gunneridae</taxon>
        <taxon>Pentapetalae</taxon>
        <taxon>rosids</taxon>
        <taxon>fabids</taxon>
        <taxon>Fagales</taxon>
        <taxon>Fagaceae</taxon>
        <taxon>Fagus</taxon>
    </lineage>
</organism>
<accession>A0A2N9F2N7</accession>
<dbReference type="EMBL" id="OIVN01000502">
    <property type="protein sequence ID" value="SPC81250.1"/>
    <property type="molecule type" value="Genomic_DNA"/>
</dbReference>
<sequence>MFMAFRHWGSLEAVVKHVGSGMEEMGSVVASNALGRGYLIVPSVGMLVEDEGGSYGTMVGDGSEGGKFRDSVIGVGLGYGLGSGLGSVWSVDKLVGPVFGVGSMGEAVFRLWA</sequence>
<evidence type="ECO:0000313" key="1">
    <source>
        <dbReference type="EMBL" id="SPC81250.1"/>
    </source>
</evidence>
<proteinExistence type="predicted"/>
<reference evidence="1" key="1">
    <citation type="submission" date="2018-02" db="EMBL/GenBank/DDBJ databases">
        <authorList>
            <person name="Cohen D.B."/>
            <person name="Kent A.D."/>
        </authorList>
    </citation>
    <scope>NUCLEOTIDE SEQUENCE</scope>
</reference>
<dbReference type="AlphaFoldDB" id="A0A2N9F2N7"/>
<gene>
    <name evidence="1" type="ORF">FSB_LOCUS9132</name>
</gene>
<protein>
    <submittedName>
        <fullName evidence="1">Uncharacterized protein</fullName>
    </submittedName>
</protein>
<name>A0A2N9F2N7_FAGSY</name>